<evidence type="ECO:0000256" key="1">
    <source>
        <dbReference type="SAM" id="MobiDB-lite"/>
    </source>
</evidence>
<sequence>MFIYLVVAVIIIAVVILLPYSTGLTSFEKNKRTKKSGHSSNGSATSGQEQIYGGYVPPDEANALYNQEHTSTSLRDRAAALKERINVTSDDIPVRIRLSDSQAGLRKRGTKEKLDTDINPNNYDYDLDELIEEEQNKAQEEQRKEFYKKESVLGGDKETMV</sequence>
<dbReference type="Proteomes" id="UP001497600">
    <property type="component" value="Chromosome E"/>
</dbReference>
<name>A0ABP0EDL9_9ASCO</name>
<evidence type="ECO:0000256" key="2">
    <source>
        <dbReference type="SAM" id="Phobius"/>
    </source>
</evidence>
<keyword evidence="4" id="KW-1185">Reference proteome</keyword>
<evidence type="ECO:0000313" key="4">
    <source>
        <dbReference type="Proteomes" id="UP001497600"/>
    </source>
</evidence>
<feature type="region of interest" description="Disordered" evidence="1">
    <location>
        <begin position="29"/>
        <end position="61"/>
    </location>
</feature>
<proteinExistence type="predicted"/>
<gene>
    <name evidence="3" type="ORF">CAAN4_E14950</name>
</gene>
<feature type="compositionally biased region" description="Polar residues" evidence="1">
    <location>
        <begin position="38"/>
        <end position="49"/>
    </location>
</feature>
<dbReference type="EMBL" id="OZ004257">
    <property type="protein sequence ID" value="CAK7909450.1"/>
    <property type="molecule type" value="Genomic_DNA"/>
</dbReference>
<keyword evidence="2" id="KW-0472">Membrane</keyword>
<evidence type="ECO:0000313" key="3">
    <source>
        <dbReference type="EMBL" id="CAK7909450.1"/>
    </source>
</evidence>
<keyword evidence="2" id="KW-1133">Transmembrane helix</keyword>
<protein>
    <submittedName>
        <fullName evidence="3">Uncharacterized protein</fullName>
    </submittedName>
</protein>
<organism evidence="3 4">
    <name type="scientific">[Candida] anglica</name>
    <dbReference type="NCBI Taxonomy" id="148631"/>
    <lineage>
        <taxon>Eukaryota</taxon>
        <taxon>Fungi</taxon>
        <taxon>Dikarya</taxon>
        <taxon>Ascomycota</taxon>
        <taxon>Saccharomycotina</taxon>
        <taxon>Pichiomycetes</taxon>
        <taxon>Debaryomycetaceae</taxon>
        <taxon>Kurtzmaniella</taxon>
    </lineage>
</organism>
<accession>A0ABP0EDL9</accession>
<feature type="transmembrane region" description="Helical" evidence="2">
    <location>
        <begin position="6"/>
        <end position="27"/>
    </location>
</feature>
<feature type="region of interest" description="Disordered" evidence="1">
    <location>
        <begin position="134"/>
        <end position="161"/>
    </location>
</feature>
<reference evidence="3 4" key="1">
    <citation type="submission" date="2024-01" db="EMBL/GenBank/DDBJ databases">
        <authorList>
            <consortium name="Genoscope - CEA"/>
            <person name="William W."/>
        </authorList>
    </citation>
    <scope>NUCLEOTIDE SEQUENCE [LARGE SCALE GENOMIC DNA]</scope>
    <source>
        <strain evidence="3 4">29B2s-10</strain>
    </source>
</reference>
<keyword evidence="2" id="KW-0812">Transmembrane</keyword>